<dbReference type="EMBL" id="FOKA01000001">
    <property type="protein sequence ID" value="SFA71759.1"/>
    <property type="molecule type" value="Genomic_DNA"/>
</dbReference>
<gene>
    <name evidence="13" type="ORF">SAMN05421867_101187</name>
</gene>
<dbReference type="Pfam" id="PF01654">
    <property type="entry name" value="Cyt_bd_oxida_I"/>
    <property type="match status" value="1"/>
</dbReference>
<evidence type="ECO:0000256" key="6">
    <source>
        <dbReference type="ARBA" id="ARBA00022692"/>
    </source>
</evidence>
<keyword evidence="9 12" id="KW-1133">Transmembrane helix</keyword>
<evidence type="ECO:0000256" key="3">
    <source>
        <dbReference type="ARBA" id="ARBA00022448"/>
    </source>
</evidence>
<dbReference type="InterPro" id="IPR002585">
    <property type="entry name" value="Cyt-d_ubiquinol_oxidase_su_1"/>
</dbReference>
<evidence type="ECO:0000256" key="5">
    <source>
        <dbReference type="ARBA" id="ARBA00022617"/>
    </source>
</evidence>
<keyword evidence="3" id="KW-0813">Transport</keyword>
<dbReference type="PANTHER" id="PTHR30365">
    <property type="entry name" value="CYTOCHROME D UBIQUINOL OXIDASE"/>
    <property type="match status" value="1"/>
</dbReference>
<keyword evidence="5" id="KW-0349">Heme</keyword>
<dbReference type="GO" id="GO:0046872">
    <property type="term" value="F:metal ion binding"/>
    <property type="evidence" value="ECO:0007669"/>
    <property type="project" value="UniProtKB-KW"/>
</dbReference>
<feature type="transmembrane region" description="Helical" evidence="12">
    <location>
        <begin position="6"/>
        <end position="29"/>
    </location>
</feature>
<dbReference type="GO" id="GO:0019646">
    <property type="term" value="P:aerobic electron transport chain"/>
    <property type="evidence" value="ECO:0007669"/>
    <property type="project" value="InterPro"/>
</dbReference>
<evidence type="ECO:0000256" key="7">
    <source>
        <dbReference type="ARBA" id="ARBA00022723"/>
    </source>
</evidence>
<sequence>MAPVYWSFRLMVAIGSLLLLTAFTGLFLWWRRRAALDRTRWYLRLLVLLVPLPWIANFAGWVVTEMGRQPFMVYGLLTVQEGVSANTAGEVLVGLVGLWVVYLALIGLDVFLLTVTARAGIDHVPQAQLVAAPVPDYGGEGFERYERKA</sequence>
<dbReference type="PANTHER" id="PTHR30365:SF14">
    <property type="entry name" value="CYTOCHROME BD MENAQUINOL OXIDASE SUBUNIT I-RELATED"/>
    <property type="match status" value="1"/>
</dbReference>
<dbReference type="GO" id="GO:0009055">
    <property type="term" value="F:electron transfer activity"/>
    <property type="evidence" value="ECO:0007669"/>
    <property type="project" value="InterPro"/>
</dbReference>
<reference evidence="13 14" key="1">
    <citation type="submission" date="2016-10" db="EMBL/GenBank/DDBJ databases">
        <authorList>
            <person name="de Groot N.N."/>
        </authorList>
    </citation>
    <scope>NUCLEOTIDE SEQUENCE [LARGE SCALE GENOMIC DNA]</scope>
    <source>
        <strain evidence="13 14">CGMCC 4.6945</strain>
    </source>
</reference>
<evidence type="ECO:0000256" key="1">
    <source>
        <dbReference type="ARBA" id="ARBA00004651"/>
    </source>
</evidence>
<evidence type="ECO:0000256" key="11">
    <source>
        <dbReference type="ARBA" id="ARBA00023136"/>
    </source>
</evidence>
<accession>A0A1I0V5Z5</accession>
<keyword evidence="4" id="KW-1003">Cell membrane</keyword>
<dbReference type="GO" id="GO:0016682">
    <property type="term" value="F:oxidoreductase activity, acting on diphenols and related substances as donors, oxygen as acceptor"/>
    <property type="evidence" value="ECO:0007669"/>
    <property type="project" value="TreeGrafter"/>
</dbReference>
<protein>
    <submittedName>
        <fullName evidence="13">Cytochrome d ubiquinol oxidase subunit I</fullName>
    </submittedName>
</protein>
<dbReference type="AlphaFoldDB" id="A0A1I0V5Z5"/>
<evidence type="ECO:0000256" key="4">
    <source>
        <dbReference type="ARBA" id="ARBA00022475"/>
    </source>
</evidence>
<keyword evidence="14" id="KW-1185">Reference proteome</keyword>
<feature type="transmembrane region" description="Helical" evidence="12">
    <location>
        <begin position="91"/>
        <end position="113"/>
    </location>
</feature>
<keyword evidence="6 12" id="KW-0812">Transmembrane</keyword>
<keyword evidence="7" id="KW-0479">Metal-binding</keyword>
<evidence type="ECO:0000313" key="14">
    <source>
        <dbReference type="Proteomes" id="UP000199012"/>
    </source>
</evidence>
<dbReference type="GO" id="GO:0070069">
    <property type="term" value="C:cytochrome complex"/>
    <property type="evidence" value="ECO:0007669"/>
    <property type="project" value="InterPro"/>
</dbReference>
<evidence type="ECO:0000256" key="12">
    <source>
        <dbReference type="SAM" id="Phobius"/>
    </source>
</evidence>
<comment type="subcellular location">
    <subcellularLocation>
        <location evidence="1">Cell membrane</location>
        <topology evidence="1">Multi-pass membrane protein</topology>
    </subcellularLocation>
</comment>
<proteinExistence type="inferred from homology"/>
<evidence type="ECO:0000256" key="2">
    <source>
        <dbReference type="ARBA" id="ARBA00009819"/>
    </source>
</evidence>
<dbReference type="GO" id="GO:0005886">
    <property type="term" value="C:plasma membrane"/>
    <property type="evidence" value="ECO:0007669"/>
    <property type="project" value="UniProtKB-SubCell"/>
</dbReference>
<feature type="transmembrane region" description="Helical" evidence="12">
    <location>
        <begin position="41"/>
        <end position="63"/>
    </location>
</feature>
<evidence type="ECO:0000313" key="13">
    <source>
        <dbReference type="EMBL" id="SFA71759.1"/>
    </source>
</evidence>
<dbReference type="Proteomes" id="UP000199012">
    <property type="component" value="Unassembled WGS sequence"/>
</dbReference>
<organism evidence="13 14">
    <name type="scientific">Cellulomonas marina</name>
    <dbReference type="NCBI Taxonomy" id="988821"/>
    <lineage>
        <taxon>Bacteria</taxon>
        <taxon>Bacillati</taxon>
        <taxon>Actinomycetota</taxon>
        <taxon>Actinomycetes</taxon>
        <taxon>Micrococcales</taxon>
        <taxon>Cellulomonadaceae</taxon>
        <taxon>Cellulomonas</taxon>
    </lineage>
</organism>
<keyword evidence="11 12" id="KW-0472">Membrane</keyword>
<dbReference type="STRING" id="988821.SAMN05421867_101187"/>
<evidence type="ECO:0000256" key="8">
    <source>
        <dbReference type="ARBA" id="ARBA00022982"/>
    </source>
</evidence>
<keyword evidence="8" id="KW-0249">Electron transport</keyword>
<evidence type="ECO:0000256" key="10">
    <source>
        <dbReference type="ARBA" id="ARBA00023004"/>
    </source>
</evidence>
<name>A0A1I0V5Z5_9CELL</name>
<evidence type="ECO:0000256" key="9">
    <source>
        <dbReference type="ARBA" id="ARBA00022989"/>
    </source>
</evidence>
<comment type="similarity">
    <text evidence="2">Belongs to the cytochrome ubiquinol oxidase subunit 1 family.</text>
</comment>
<keyword evidence="10" id="KW-0408">Iron</keyword>
<dbReference type="GO" id="GO:0020037">
    <property type="term" value="F:heme binding"/>
    <property type="evidence" value="ECO:0007669"/>
    <property type="project" value="TreeGrafter"/>
</dbReference>